<organism evidence="1">
    <name type="scientific">marine metagenome</name>
    <dbReference type="NCBI Taxonomy" id="408172"/>
    <lineage>
        <taxon>unclassified sequences</taxon>
        <taxon>metagenomes</taxon>
        <taxon>ecological metagenomes</taxon>
    </lineage>
</organism>
<reference evidence="1" key="1">
    <citation type="submission" date="2018-05" db="EMBL/GenBank/DDBJ databases">
        <authorList>
            <person name="Lanie J.A."/>
            <person name="Ng W.-L."/>
            <person name="Kazmierczak K.M."/>
            <person name="Andrzejewski T.M."/>
            <person name="Davidsen T.M."/>
            <person name="Wayne K.J."/>
            <person name="Tettelin H."/>
            <person name="Glass J.I."/>
            <person name="Rusch D."/>
            <person name="Podicherti R."/>
            <person name="Tsui H.-C.T."/>
            <person name="Winkler M.E."/>
        </authorList>
    </citation>
    <scope>NUCLEOTIDE SEQUENCE</scope>
</reference>
<proteinExistence type="predicted"/>
<dbReference type="EMBL" id="UINC01167485">
    <property type="protein sequence ID" value="SVD70026.1"/>
    <property type="molecule type" value="Genomic_DNA"/>
</dbReference>
<accession>A0A382XFS2</accession>
<name>A0A382XFS2_9ZZZZ</name>
<gene>
    <name evidence="1" type="ORF">METZ01_LOCUS422880</name>
</gene>
<protein>
    <submittedName>
        <fullName evidence="1">Uncharacterized protein</fullName>
    </submittedName>
</protein>
<evidence type="ECO:0000313" key="1">
    <source>
        <dbReference type="EMBL" id="SVD70026.1"/>
    </source>
</evidence>
<dbReference type="AlphaFoldDB" id="A0A382XFS2"/>
<sequence>MIKYIPKFVVKFQSNGIFNNTRSSVLPAHLFHE</sequence>